<dbReference type="InterPro" id="IPR022764">
    <property type="entry name" value="Peptidase_S54_rhomboid_dom"/>
</dbReference>
<feature type="transmembrane region" description="Helical" evidence="5">
    <location>
        <begin position="150"/>
        <end position="172"/>
    </location>
</feature>
<sequence length="230" mass="24801">MNKLYRKDIIVTMSLLLLLLAVFIVEIFLGGSENTATLIRLGAMNNYTVAAAGQWWRLFTAQFLHIGIMHLVSNAVMIYYLGMFLEPLLGHIRFLAVYLISGIGGNLLSFALGDDRSISAGASTALFGLFGALIAVGVRNATSVEGSNSLISYISRQAFVLALINIGLDLFIPNIDLQGHLGGLFTGAMLTIILGNRATNKFSAKVRIISGVILIIYAVATIRQGMVISF</sequence>
<protein>
    <submittedName>
        <fullName evidence="7">Possible membrane protein</fullName>
    </submittedName>
</protein>
<dbReference type="AlphaFoldDB" id="I7JZA0"/>
<evidence type="ECO:0000313" key="8">
    <source>
        <dbReference type="EMBL" id="KRN14135.1"/>
    </source>
</evidence>
<feature type="transmembrane region" description="Helical" evidence="5">
    <location>
        <begin position="118"/>
        <end position="138"/>
    </location>
</feature>
<keyword evidence="3 5" id="KW-1133">Transmembrane helix</keyword>
<dbReference type="RefSeq" id="WP_008471975.1">
    <property type="nucleotide sequence ID" value="NZ_AYZO01000005.1"/>
</dbReference>
<dbReference type="Proteomes" id="UP000051521">
    <property type="component" value="Unassembled WGS sequence"/>
</dbReference>
<dbReference type="PANTHER" id="PTHR43731">
    <property type="entry name" value="RHOMBOID PROTEASE"/>
    <property type="match status" value="1"/>
</dbReference>
<dbReference type="InterPro" id="IPR050925">
    <property type="entry name" value="Rhomboid_protease_S54"/>
</dbReference>
<feature type="transmembrane region" description="Helical" evidence="5">
    <location>
        <begin position="94"/>
        <end position="112"/>
    </location>
</feature>
<feature type="transmembrane region" description="Helical" evidence="5">
    <location>
        <begin position="9"/>
        <end position="29"/>
    </location>
</feature>
<keyword evidence="2 5" id="KW-0812">Transmembrane</keyword>
<name>I7JZA0_9LACO</name>
<dbReference type="InterPro" id="IPR035952">
    <property type="entry name" value="Rhomboid-like_sf"/>
</dbReference>
<evidence type="ECO:0000313" key="9">
    <source>
        <dbReference type="Proteomes" id="UP000009326"/>
    </source>
</evidence>
<dbReference type="OrthoDB" id="9813074at2"/>
<dbReference type="Pfam" id="PF01694">
    <property type="entry name" value="Rhomboid"/>
    <property type="match status" value="1"/>
</dbReference>
<dbReference type="STRING" id="1423751.FC38_GL001494"/>
<dbReference type="Gene3D" id="1.20.1540.10">
    <property type="entry name" value="Rhomboid-like"/>
    <property type="match status" value="1"/>
</dbReference>
<evidence type="ECO:0000313" key="10">
    <source>
        <dbReference type="Proteomes" id="UP000051521"/>
    </source>
</evidence>
<dbReference type="PATRIC" id="fig|1423751.3.peg.1543"/>
<dbReference type="GO" id="GO:0004252">
    <property type="term" value="F:serine-type endopeptidase activity"/>
    <property type="evidence" value="ECO:0007669"/>
    <property type="project" value="InterPro"/>
</dbReference>
<comment type="subcellular location">
    <subcellularLocation>
        <location evidence="1">Membrane</location>
        <topology evidence="1">Multi-pass membrane protein</topology>
    </subcellularLocation>
</comment>
<reference evidence="7 9" key="1">
    <citation type="submission" date="2012-06" db="EMBL/GenBank/DDBJ databases">
        <title>Draft genome sequence of Lactobacillus gigeriorum CRBIP 24.85T, isolated from chicken crop.</title>
        <authorList>
            <person name="Cousin S."/>
            <person name="Ma L."/>
            <person name="Creno S."/>
            <person name="Clermont D."/>
            <person name="Loux V."/>
            <person name="Bizet C."/>
            <person name="Bouchier C."/>
        </authorList>
    </citation>
    <scope>NUCLEOTIDE SEQUENCE [LARGE SCALE GENOMIC DNA]</scope>
    <source>
        <strain evidence="9">CRBIP 24.85T</strain>
        <strain evidence="7">Type strain: CRBIP 24.85</strain>
    </source>
</reference>
<dbReference type="SUPFAM" id="SSF144091">
    <property type="entry name" value="Rhomboid-like"/>
    <property type="match status" value="1"/>
</dbReference>
<comment type="caution">
    <text evidence="7">The sequence shown here is derived from an EMBL/GenBank/DDBJ whole genome shotgun (WGS) entry which is preliminary data.</text>
</comment>
<feature type="transmembrane region" description="Helical" evidence="5">
    <location>
        <begin position="178"/>
        <end position="196"/>
    </location>
</feature>
<evidence type="ECO:0000256" key="1">
    <source>
        <dbReference type="ARBA" id="ARBA00004141"/>
    </source>
</evidence>
<feature type="transmembrane region" description="Helical" evidence="5">
    <location>
        <begin position="208"/>
        <end position="228"/>
    </location>
</feature>
<keyword evidence="4 5" id="KW-0472">Membrane</keyword>
<evidence type="ECO:0000256" key="5">
    <source>
        <dbReference type="SAM" id="Phobius"/>
    </source>
</evidence>
<proteinExistence type="predicted"/>
<evidence type="ECO:0000256" key="3">
    <source>
        <dbReference type="ARBA" id="ARBA00022989"/>
    </source>
</evidence>
<evidence type="ECO:0000256" key="2">
    <source>
        <dbReference type="ARBA" id="ARBA00022692"/>
    </source>
</evidence>
<feature type="domain" description="Peptidase S54 rhomboid" evidence="6">
    <location>
        <begin position="53"/>
        <end position="196"/>
    </location>
</feature>
<keyword evidence="10" id="KW-1185">Reference proteome</keyword>
<gene>
    <name evidence="7" type="ORF">BN52_02660</name>
    <name evidence="8" type="ORF">FC38_GL001494</name>
</gene>
<dbReference type="Proteomes" id="UP000009326">
    <property type="component" value="Unassembled WGS sequence"/>
</dbReference>
<feature type="transmembrane region" description="Helical" evidence="5">
    <location>
        <begin position="63"/>
        <end position="82"/>
    </location>
</feature>
<accession>I7JZA0</accession>
<reference evidence="8 10" key="2">
    <citation type="journal article" date="2015" name="Genome Announc.">
        <title>Expanding the biotechnology potential of lactobacilli through comparative genomics of 213 strains and associated genera.</title>
        <authorList>
            <person name="Sun Z."/>
            <person name="Harris H.M."/>
            <person name="McCann A."/>
            <person name="Guo C."/>
            <person name="Argimon S."/>
            <person name="Zhang W."/>
            <person name="Yang X."/>
            <person name="Jeffery I.B."/>
            <person name="Cooney J.C."/>
            <person name="Kagawa T.F."/>
            <person name="Liu W."/>
            <person name="Song Y."/>
            <person name="Salvetti E."/>
            <person name="Wrobel A."/>
            <person name="Rasinkangas P."/>
            <person name="Parkhill J."/>
            <person name="Rea M.C."/>
            <person name="O'Sullivan O."/>
            <person name="Ritari J."/>
            <person name="Douillard F.P."/>
            <person name="Paul Ross R."/>
            <person name="Yang R."/>
            <person name="Briner A.E."/>
            <person name="Felis G.E."/>
            <person name="de Vos W.M."/>
            <person name="Barrangou R."/>
            <person name="Klaenhammer T.R."/>
            <person name="Caufield P.W."/>
            <person name="Cui Y."/>
            <person name="Zhang H."/>
            <person name="O'Toole P.W."/>
        </authorList>
    </citation>
    <scope>NUCLEOTIDE SEQUENCE [LARGE SCALE GENOMIC DNA]</scope>
    <source>
        <strain evidence="8 10">DSM 23908</strain>
    </source>
</reference>
<dbReference type="EMBL" id="CAKC01000001">
    <property type="protein sequence ID" value="CCI86130.1"/>
    <property type="molecule type" value="Genomic_DNA"/>
</dbReference>
<organism evidence="7 9">
    <name type="scientific">Lactobacillus gigeriorum DSM 23908 = CRBIP 24.85</name>
    <dbReference type="NCBI Taxonomy" id="1423751"/>
    <lineage>
        <taxon>Bacteria</taxon>
        <taxon>Bacillati</taxon>
        <taxon>Bacillota</taxon>
        <taxon>Bacilli</taxon>
        <taxon>Lactobacillales</taxon>
        <taxon>Lactobacillaceae</taxon>
        <taxon>Lactobacillus</taxon>
    </lineage>
</organism>
<dbReference type="EMBL" id="AYZO01000005">
    <property type="protein sequence ID" value="KRN14135.1"/>
    <property type="molecule type" value="Genomic_DNA"/>
</dbReference>
<evidence type="ECO:0000313" key="7">
    <source>
        <dbReference type="EMBL" id="CCI86130.1"/>
    </source>
</evidence>
<evidence type="ECO:0000259" key="6">
    <source>
        <dbReference type="Pfam" id="PF01694"/>
    </source>
</evidence>
<dbReference type="GO" id="GO:0016020">
    <property type="term" value="C:membrane"/>
    <property type="evidence" value="ECO:0007669"/>
    <property type="project" value="UniProtKB-SubCell"/>
</dbReference>
<dbReference type="PANTHER" id="PTHR43731:SF26">
    <property type="entry name" value="RHOMBOID-LIKE PROTEIN 10, CHLOROPLASTIC"/>
    <property type="match status" value="1"/>
</dbReference>
<evidence type="ECO:0000256" key="4">
    <source>
        <dbReference type="ARBA" id="ARBA00023136"/>
    </source>
</evidence>